<comment type="function">
    <text evidence="7">Negatively regulates transcription of bacterial ribonucleotide reductase nrd genes and operons by binding to NrdR-boxes.</text>
</comment>
<comment type="caution">
    <text evidence="9">The sequence shown here is derived from an EMBL/GenBank/DDBJ whole genome shotgun (WGS) entry which is preliminary data.</text>
</comment>
<name>A0A1F6CNL2_9BACT</name>
<feature type="domain" description="ATP-cone" evidence="8">
    <location>
        <begin position="49"/>
        <end position="139"/>
    </location>
</feature>
<evidence type="ECO:0000256" key="4">
    <source>
        <dbReference type="ARBA" id="ARBA00023015"/>
    </source>
</evidence>
<evidence type="ECO:0000313" key="10">
    <source>
        <dbReference type="Proteomes" id="UP000176445"/>
    </source>
</evidence>
<dbReference type="InterPro" id="IPR005144">
    <property type="entry name" value="ATP-cone_dom"/>
</dbReference>
<dbReference type="Pfam" id="PF03477">
    <property type="entry name" value="ATP-cone"/>
    <property type="match status" value="1"/>
</dbReference>
<dbReference type="PANTHER" id="PTHR30455">
    <property type="entry name" value="TRANSCRIPTIONAL REPRESSOR NRDR"/>
    <property type="match status" value="1"/>
</dbReference>
<evidence type="ECO:0000256" key="2">
    <source>
        <dbReference type="ARBA" id="ARBA00022741"/>
    </source>
</evidence>
<sequence>MRCPVCNRQETKVIDSRLASNRMSVRRRRACQSCGYRFSTSESSEILDLTVVKRDGSREPYRREKVEVGLRKALEKRPVTEDDFGRLVSEIERDIQKKRRDEVTSREIGEIVMNRLKGFDKVAYIRFASVYRSFEDVVTFERELKRLLGPSSPRRRVTKGRRKVKK</sequence>
<keyword evidence="7" id="KW-0862">Zinc</keyword>
<organism evidence="9 10">
    <name type="scientific">Candidatus Kaiserbacteria bacterium RIFCSPHIGHO2_01_FULL_54_36b</name>
    <dbReference type="NCBI Taxonomy" id="1798483"/>
    <lineage>
        <taxon>Bacteria</taxon>
        <taxon>Candidatus Kaiseribacteriota</taxon>
    </lineage>
</organism>
<dbReference type="GO" id="GO:0045892">
    <property type="term" value="P:negative regulation of DNA-templated transcription"/>
    <property type="evidence" value="ECO:0007669"/>
    <property type="project" value="UniProtKB-UniRule"/>
</dbReference>
<accession>A0A1F6CNL2</accession>
<dbReference type="AlphaFoldDB" id="A0A1F6CNL2"/>
<dbReference type="Pfam" id="PF22811">
    <property type="entry name" value="Zn_ribbon_NrdR"/>
    <property type="match status" value="1"/>
</dbReference>
<comment type="similarity">
    <text evidence="7">Belongs to the NrdR family.</text>
</comment>
<keyword evidence="2 7" id="KW-0547">Nucleotide-binding</keyword>
<gene>
    <name evidence="7" type="primary">nrdR</name>
    <name evidence="9" type="ORF">A2704_00990</name>
</gene>
<dbReference type="HAMAP" id="MF_00440">
    <property type="entry name" value="NrdR"/>
    <property type="match status" value="1"/>
</dbReference>
<evidence type="ECO:0000313" key="9">
    <source>
        <dbReference type="EMBL" id="OGG50715.1"/>
    </source>
</evidence>
<evidence type="ECO:0000256" key="6">
    <source>
        <dbReference type="ARBA" id="ARBA00023163"/>
    </source>
</evidence>
<keyword evidence="5 7" id="KW-0238">DNA-binding</keyword>
<evidence type="ECO:0000256" key="7">
    <source>
        <dbReference type="HAMAP-Rule" id="MF_00440"/>
    </source>
</evidence>
<evidence type="ECO:0000256" key="5">
    <source>
        <dbReference type="ARBA" id="ARBA00023125"/>
    </source>
</evidence>
<dbReference type="EMBL" id="MFKW01000044">
    <property type="protein sequence ID" value="OGG50715.1"/>
    <property type="molecule type" value="Genomic_DNA"/>
</dbReference>
<evidence type="ECO:0000256" key="1">
    <source>
        <dbReference type="ARBA" id="ARBA00022491"/>
    </source>
</evidence>
<keyword evidence="7" id="KW-0863">Zinc-finger</keyword>
<dbReference type="GO" id="GO:0003677">
    <property type="term" value="F:DNA binding"/>
    <property type="evidence" value="ECO:0007669"/>
    <property type="project" value="UniProtKB-KW"/>
</dbReference>
<dbReference type="InterPro" id="IPR055173">
    <property type="entry name" value="NrdR-like_N"/>
</dbReference>
<dbReference type="PANTHER" id="PTHR30455:SF2">
    <property type="entry name" value="TRANSCRIPTIONAL REPRESSOR NRDR"/>
    <property type="match status" value="1"/>
</dbReference>
<dbReference type="GO" id="GO:0005524">
    <property type="term" value="F:ATP binding"/>
    <property type="evidence" value="ECO:0007669"/>
    <property type="project" value="UniProtKB-UniRule"/>
</dbReference>
<protein>
    <recommendedName>
        <fullName evidence="7">Transcriptional repressor NrdR</fullName>
    </recommendedName>
</protein>
<dbReference type="NCBIfam" id="TIGR00244">
    <property type="entry name" value="transcriptional regulator NrdR"/>
    <property type="match status" value="1"/>
</dbReference>
<keyword evidence="3 7" id="KW-0067">ATP-binding</keyword>
<keyword evidence="6 7" id="KW-0804">Transcription</keyword>
<dbReference type="Proteomes" id="UP000176445">
    <property type="component" value="Unassembled WGS sequence"/>
</dbReference>
<feature type="zinc finger region" evidence="7">
    <location>
        <begin position="3"/>
        <end position="34"/>
    </location>
</feature>
<comment type="cofactor">
    <cofactor evidence="7">
        <name>Zn(2+)</name>
        <dbReference type="ChEBI" id="CHEBI:29105"/>
    </cofactor>
    <text evidence="7">Binds 1 zinc ion.</text>
</comment>
<evidence type="ECO:0000256" key="3">
    <source>
        <dbReference type="ARBA" id="ARBA00022840"/>
    </source>
</evidence>
<keyword evidence="4 7" id="KW-0805">Transcription regulation</keyword>
<proteinExistence type="inferred from homology"/>
<dbReference type="InterPro" id="IPR003796">
    <property type="entry name" value="RNR_NrdR-like"/>
</dbReference>
<keyword evidence="1 7" id="KW-0678">Repressor</keyword>
<evidence type="ECO:0000259" key="8">
    <source>
        <dbReference type="PROSITE" id="PS51161"/>
    </source>
</evidence>
<reference evidence="9 10" key="1">
    <citation type="journal article" date="2016" name="Nat. Commun.">
        <title>Thousands of microbial genomes shed light on interconnected biogeochemical processes in an aquifer system.</title>
        <authorList>
            <person name="Anantharaman K."/>
            <person name="Brown C.T."/>
            <person name="Hug L.A."/>
            <person name="Sharon I."/>
            <person name="Castelle C.J."/>
            <person name="Probst A.J."/>
            <person name="Thomas B.C."/>
            <person name="Singh A."/>
            <person name="Wilkins M.J."/>
            <person name="Karaoz U."/>
            <person name="Brodie E.L."/>
            <person name="Williams K.H."/>
            <person name="Hubbard S.S."/>
            <person name="Banfield J.F."/>
        </authorList>
    </citation>
    <scope>NUCLEOTIDE SEQUENCE [LARGE SCALE GENOMIC DNA]</scope>
</reference>
<keyword evidence="7" id="KW-0479">Metal-binding</keyword>
<dbReference type="PROSITE" id="PS51161">
    <property type="entry name" value="ATP_CONE"/>
    <property type="match status" value="1"/>
</dbReference>
<dbReference type="GO" id="GO:0008270">
    <property type="term" value="F:zinc ion binding"/>
    <property type="evidence" value="ECO:0007669"/>
    <property type="project" value="UniProtKB-UniRule"/>
</dbReference>